<dbReference type="Gene3D" id="3.40.50.150">
    <property type="entry name" value="Vaccinia Virus protein VP39"/>
    <property type="match status" value="1"/>
</dbReference>
<sequence length="278" mass="30292">MSQENRHNYEYDVDLAGPTAPARVVRLVGNNKRVLEVGAGPGSITKMLKGAGNCRVTGLEIDDTAIVKLKEFCESVYKADLNDPAWPELLADEAPYDVIVAADVLEHVYNPLAVLKGMAGIADNHGEVVISLPHVGHNAIIACLLDEDFQYRDWGLLDRTHIRFFGLKNMQQLFTDAGLKIVEAQFVITRPEDSEFANKWSGLAANVRAALAGNKHGEVYQVVVRAVAATRADAAVDLMSIPVERSAGVTDAGGLARRLARRFLSEGARQKIRSMMGK</sequence>
<dbReference type="EMBL" id="CP018800">
    <property type="protein sequence ID" value="ATX81421.1"/>
    <property type="molecule type" value="Genomic_DNA"/>
</dbReference>
<dbReference type="AlphaFoldDB" id="A0A2K8L6E1"/>
<keyword evidence="2" id="KW-0808">Transferase</keyword>
<keyword evidence="1" id="KW-0949">S-adenosyl-L-methionine</keyword>
<dbReference type="InterPro" id="IPR020596">
    <property type="entry name" value="rRNA_Ade_Mease_Trfase_CS"/>
</dbReference>
<protein>
    <submittedName>
        <fullName evidence="2">Methyltransferase domain-containing protein</fullName>
    </submittedName>
</protein>
<organism evidence="2 3">
    <name type="scientific">Mariprofundus ferrinatatus</name>
    <dbReference type="NCBI Taxonomy" id="1921087"/>
    <lineage>
        <taxon>Bacteria</taxon>
        <taxon>Pseudomonadati</taxon>
        <taxon>Pseudomonadota</taxon>
        <taxon>Candidatius Mariprofundia</taxon>
        <taxon>Mariprofundales</taxon>
        <taxon>Mariprofundaceae</taxon>
        <taxon>Mariprofundus</taxon>
    </lineage>
</organism>
<dbReference type="KEGG" id="mfn:Ga0123462_0550"/>
<dbReference type="CDD" id="cd02440">
    <property type="entry name" value="AdoMet_MTases"/>
    <property type="match status" value="1"/>
</dbReference>
<name>A0A2K8L6E1_9PROT</name>
<dbReference type="SUPFAM" id="SSF53335">
    <property type="entry name" value="S-adenosyl-L-methionine-dependent methyltransferases"/>
    <property type="match status" value="1"/>
</dbReference>
<evidence type="ECO:0000313" key="3">
    <source>
        <dbReference type="Proteomes" id="UP000231637"/>
    </source>
</evidence>
<reference evidence="2 3" key="1">
    <citation type="submission" date="2016-12" db="EMBL/GenBank/DDBJ databases">
        <title>Isolation and genomic insights into novel planktonic Zetaproteobacteria from stratified waters of the Chesapeake Bay.</title>
        <authorList>
            <person name="McAllister S.M."/>
            <person name="Kato S."/>
            <person name="Chan C.S."/>
            <person name="Chiu B.K."/>
            <person name="Field E.K."/>
        </authorList>
    </citation>
    <scope>NUCLEOTIDE SEQUENCE [LARGE SCALE GENOMIC DNA]</scope>
    <source>
        <strain evidence="2 3">CP-8</strain>
    </source>
</reference>
<dbReference type="OrthoDB" id="9810247at2"/>
<dbReference type="PROSITE" id="PS01131">
    <property type="entry name" value="RRNA_A_DIMETH"/>
    <property type="match status" value="1"/>
</dbReference>
<dbReference type="RefSeq" id="WP_157821240.1">
    <property type="nucleotide sequence ID" value="NZ_CP018800.1"/>
</dbReference>
<accession>A0A2K8L6E1</accession>
<dbReference type="GO" id="GO:0000179">
    <property type="term" value="F:rRNA (adenine-N6,N6-)-dimethyltransferase activity"/>
    <property type="evidence" value="ECO:0007669"/>
    <property type="project" value="InterPro"/>
</dbReference>
<keyword evidence="3" id="KW-1185">Reference proteome</keyword>
<gene>
    <name evidence="2" type="ORF">Ga0123462_0550</name>
</gene>
<evidence type="ECO:0000256" key="1">
    <source>
        <dbReference type="ARBA" id="ARBA00022691"/>
    </source>
</evidence>
<dbReference type="Pfam" id="PF13489">
    <property type="entry name" value="Methyltransf_23"/>
    <property type="match status" value="1"/>
</dbReference>
<evidence type="ECO:0000313" key="2">
    <source>
        <dbReference type="EMBL" id="ATX81421.1"/>
    </source>
</evidence>
<dbReference type="PANTHER" id="PTHR43861">
    <property type="entry name" value="TRANS-ACONITATE 2-METHYLTRANSFERASE-RELATED"/>
    <property type="match status" value="1"/>
</dbReference>
<dbReference type="InterPro" id="IPR029063">
    <property type="entry name" value="SAM-dependent_MTases_sf"/>
</dbReference>
<dbReference type="Proteomes" id="UP000231637">
    <property type="component" value="Chromosome"/>
</dbReference>
<keyword evidence="2" id="KW-0489">Methyltransferase</keyword>
<proteinExistence type="predicted"/>